<name>A0A6D2KD17_9BRAS</name>
<evidence type="ECO:0000256" key="3">
    <source>
        <dbReference type="SAM" id="MobiDB-lite"/>
    </source>
</evidence>
<keyword evidence="7" id="KW-1185">Reference proteome</keyword>
<dbReference type="Pfam" id="PF25597">
    <property type="entry name" value="SH3_retrovirus"/>
    <property type="match status" value="1"/>
</dbReference>
<dbReference type="InterPro" id="IPR043502">
    <property type="entry name" value="DNA/RNA_pol_sf"/>
</dbReference>
<evidence type="ECO:0000259" key="5">
    <source>
        <dbReference type="PROSITE" id="PS50994"/>
    </source>
</evidence>
<feature type="domain" description="CCHC-type" evidence="4">
    <location>
        <begin position="271"/>
        <end position="287"/>
    </location>
</feature>
<feature type="domain" description="Integrase catalytic" evidence="5">
    <location>
        <begin position="337"/>
        <end position="529"/>
    </location>
</feature>
<dbReference type="InterPro" id="IPR012337">
    <property type="entry name" value="RNaseH-like_sf"/>
</dbReference>
<organism evidence="6 7">
    <name type="scientific">Microthlaspi erraticum</name>
    <dbReference type="NCBI Taxonomy" id="1685480"/>
    <lineage>
        <taxon>Eukaryota</taxon>
        <taxon>Viridiplantae</taxon>
        <taxon>Streptophyta</taxon>
        <taxon>Embryophyta</taxon>
        <taxon>Tracheophyta</taxon>
        <taxon>Spermatophyta</taxon>
        <taxon>Magnoliopsida</taxon>
        <taxon>eudicotyledons</taxon>
        <taxon>Gunneridae</taxon>
        <taxon>Pentapetalae</taxon>
        <taxon>rosids</taxon>
        <taxon>malvids</taxon>
        <taxon>Brassicales</taxon>
        <taxon>Brassicaceae</taxon>
        <taxon>Coluteocarpeae</taxon>
        <taxon>Microthlaspi</taxon>
    </lineage>
</organism>
<feature type="region of interest" description="Disordered" evidence="3">
    <location>
        <begin position="627"/>
        <end position="768"/>
    </location>
</feature>
<feature type="region of interest" description="Disordered" evidence="3">
    <location>
        <begin position="243"/>
        <end position="262"/>
    </location>
</feature>
<dbReference type="GO" id="GO:0003676">
    <property type="term" value="F:nucleic acid binding"/>
    <property type="evidence" value="ECO:0007669"/>
    <property type="project" value="InterPro"/>
</dbReference>
<keyword evidence="1" id="KW-0645">Protease</keyword>
<keyword evidence="2" id="KW-0862">Zinc</keyword>
<dbReference type="PROSITE" id="PS50158">
    <property type="entry name" value="ZF_CCHC"/>
    <property type="match status" value="1"/>
</dbReference>
<sequence>MTSPPINNGVADPTLQTPTVQGSLLHVNMTNVTKLNATNYIMWSRQVHALFDGYELAHFLDGSKPSPDPTITINGSATNNPAHALYKRQDKLLYSAILGAISLSIQPILSKATTTTEIWDTLASTYAKPSRGHIKQLKHQLKQWRKGTKTVDEYLQGLITRFDQLALLGKVIDLEDQIEFVLEGLPEDYKSVIDQVEGRDAPPTLTELHEKLINHEAKLITSEPAQSLPVSANVVTNRFKPHHKNNNRNQPWQQQTNTNNTTWQPRPYLGKCQICGVQGHSARRCPQLSRQNTGVLPSPQPWQPRANYLASGSQVTPPWLLDSGATHHVTSDLANLALHQPYTGGEEVIIGDGNGLAITNTGSTFLSSSQRPLSLNNVLCVPAIKKNLISVYKLCNANQVTVQFYPSYFQVRDLSTGAQLLQGRTKDELYEWPSTLFSDNGGEFLALRDFLASKGITHLTSPPHTPEHNGLAERRHRHIVETGLTLLTKASIPNTYWTYAFAAAVYLINRMPTPTLSLNSPLQTLFKIEPNYNKLRIFGCLCFPWLRPYTTNKLQNRSKPCVFLGYSLTQSAYLCLDPTQNRLYISRHVRFDETQYPFLSLSRSISTTPSETSLPWTPTVTSISNLPLIDAQPPVPPASSAVAPSSDSSPNDNANHQSPQADDSSASAQSGFASPPAQPHSSDDESSSSSPPSPPENPIPEDDSSISPSTSASSTSREHNPNPSLNTDQTQPSPTSNQAQQENIAQPNHSNQTDDSNQQNQPNQTENTHQMITRSKNNISKPKHKFSLLLSTDKEKEPRTLKQALKSKYWRKSMSSEYDAQIAHRSWDLVPPSPTQNVIDTKWIYRIKYFSDGLLDKYKSRLVARGFNQQEGVDFEETYSPVIKSTSTRMVLKIAVCKNWRLRQLDVNNAFLQGTLDEEVYVKQPPGFVDPDRPDYVCKLRKALYGLKQAPRAWYLELKRYLVDVGFKNSLADTCLFILQHHKVFVYVLVYVDDIIVTGNNNDAVEKVITDLSTRFSVKDQGELSYFLGIEALRTPQGLHLNQRKYIHDLLAKMNMHDAKPVASPMATSPKLTKSGILHSNPTEYRTLIGSLQYLAFTRPDIAYAVNKLSQYMQSPTTDHWQAAKRVLRYLAGTSTHGLFISKSDNLTVHAFTDADWAGDSDDYVSTNGYIVYLGDQPVSWSSKKQKGVARSSTEAEYRAVANTASEIRWVCSLLSELGFGSTTPPVIYCDNIGATYLCANPVFHSRMKHIALDYHFIREQVQGGTLRVAHVSTHDQLADGLTKPLTTSQFTLLRRKIGVSQAPPS</sequence>
<dbReference type="InterPro" id="IPR001878">
    <property type="entry name" value="Znf_CCHC"/>
</dbReference>
<dbReference type="OrthoDB" id="1737296at2759"/>
<dbReference type="Pfam" id="PF07727">
    <property type="entry name" value="RVT_2"/>
    <property type="match status" value="1"/>
</dbReference>
<dbReference type="SUPFAM" id="SSF53098">
    <property type="entry name" value="Ribonuclease H-like"/>
    <property type="match status" value="1"/>
</dbReference>
<evidence type="ECO:0000256" key="2">
    <source>
        <dbReference type="PROSITE-ProRule" id="PRU00047"/>
    </source>
</evidence>
<dbReference type="CDD" id="cd09272">
    <property type="entry name" value="RNase_HI_RT_Ty1"/>
    <property type="match status" value="1"/>
</dbReference>
<dbReference type="InterPro" id="IPR054722">
    <property type="entry name" value="PolX-like_BBD"/>
</dbReference>
<dbReference type="SUPFAM" id="SSF56672">
    <property type="entry name" value="DNA/RNA polymerases"/>
    <property type="match status" value="1"/>
</dbReference>
<keyword evidence="1" id="KW-0064">Aspartyl protease</keyword>
<comment type="caution">
    <text evidence="6">The sequence shown here is derived from an EMBL/GenBank/DDBJ whole genome shotgun (WGS) entry which is preliminary data.</text>
</comment>
<keyword evidence="2" id="KW-0863">Zinc-finger</keyword>
<dbReference type="InterPro" id="IPR036397">
    <property type="entry name" value="RNaseH_sf"/>
</dbReference>
<dbReference type="InterPro" id="IPR013103">
    <property type="entry name" value="RVT_2"/>
</dbReference>
<feature type="compositionally biased region" description="Low complexity" evidence="3">
    <location>
        <begin position="748"/>
        <end position="768"/>
    </location>
</feature>
<evidence type="ECO:0000313" key="7">
    <source>
        <dbReference type="Proteomes" id="UP000467841"/>
    </source>
</evidence>
<proteinExistence type="predicted"/>
<feature type="compositionally biased region" description="Low complexity" evidence="3">
    <location>
        <begin position="247"/>
        <end position="262"/>
    </location>
</feature>
<dbReference type="Pfam" id="PF22936">
    <property type="entry name" value="Pol_BBD"/>
    <property type="match status" value="1"/>
</dbReference>
<dbReference type="InterPro" id="IPR001584">
    <property type="entry name" value="Integrase_cat-core"/>
</dbReference>
<evidence type="ECO:0000259" key="4">
    <source>
        <dbReference type="PROSITE" id="PS50158"/>
    </source>
</evidence>
<dbReference type="GO" id="GO:0008270">
    <property type="term" value="F:zinc ion binding"/>
    <property type="evidence" value="ECO:0007669"/>
    <property type="project" value="UniProtKB-KW"/>
</dbReference>
<evidence type="ECO:0000313" key="6">
    <source>
        <dbReference type="EMBL" id="CAA7050148.1"/>
    </source>
</evidence>
<feature type="compositionally biased region" description="Low complexity" evidence="3">
    <location>
        <begin position="638"/>
        <end position="675"/>
    </location>
</feature>
<dbReference type="Gene3D" id="3.30.420.10">
    <property type="entry name" value="Ribonuclease H-like superfamily/Ribonuclease H"/>
    <property type="match status" value="1"/>
</dbReference>
<feature type="compositionally biased region" description="Low complexity" evidence="3">
    <location>
        <begin position="705"/>
        <end position="715"/>
    </location>
</feature>
<dbReference type="Proteomes" id="UP000467841">
    <property type="component" value="Unassembled WGS sequence"/>
</dbReference>
<protein>
    <recommendedName>
        <fullName evidence="8">Integrase catalytic domain-containing protein</fullName>
    </recommendedName>
</protein>
<dbReference type="GO" id="GO:0004190">
    <property type="term" value="F:aspartic-type endopeptidase activity"/>
    <property type="evidence" value="ECO:0007669"/>
    <property type="project" value="UniProtKB-KW"/>
</dbReference>
<dbReference type="PANTHER" id="PTHR11439:SF489">
    <property type="entry name" value="RNA-DIRECTED DNA POLYMERASE"/>
    <property type="match status" value="1"/>
</dbReference>
<feature type="compositionally biased region" description="Polar residues" evidence="3">
    <location>
        <begin position="721"/>
        <end position="747"/>
    </location>
</feature>
<reference evidence="6" key="1">
    <citation type="submission" date="2020-01" db="EMBL/GenBank/DDBJ databases">
        <authorList>
            <person name="Mishra B."/>
        </authorList>
    </citation>
    <scope>NUCLEOTIDE SEQUENCE [LARGE SCALE GENOMIC DNA]</scope>
</reference>
<dbReference type="PANTHER" id="PTHR11439">
    <property type="entry name" value="GAG-POL-RELATED RETROTRANSPOSON"/>
    <property type="match status" value="1"/>
</dbReference>
<dbReference type="PROSITE" id="PS50994">
    <property type="entry name" value="INTEGRASE"/>
    <property type="match status" value="1"/>
</dbReference>
<keyword evidence="2" id="KW-0479">Metal-binding</keyword>
<keyword evidence="1" id="KW-0378">Hydrolase</keyword>
<gene>
    <name evidence="6" type="ORF">MERR_LOCUS37383</name>
</gene>
<dbReference type="GO" id="GO:0015074">
    <property type="term" value="P:DNA integration"/>
    <property type="evidence" value="ECO:0007669"/>
    <property type="project" value="InterPro"/>
</dbReference>
<evidence type="ECO:0000256" key="1">
    <source>
        <dbReference type="ARBA" id="ARBA00022750"/>
    </source>
</evidence>
<dbReference type="EMBL" id="CACVBM020001440">
    <property type="protein sequence ID" value="CAA7050148.1"/>
    <property type="molecule type" value="Genomic_DNA"/>
</dbReference>
<evidence type="ECO:0008006" key="8">
    <source>
        <dbReference type="Google" id="ProtNLM"/>
    </source>
</evidence>
<dbReference type="Pfam" id="PF14223">
    <property type="entry name" value="Retrotran_gag_2"/>
    <property type="match status" value="1"/>
</dbReference>
<dbReference type="InterPro" id="IPR057670">
    <property type="entry name" value="SH3_retrovirus"/>
</dbReference>
<accession>A0A6D2KD17</accession>